<name>A0A5C7FU51_9BACT</name>
<feature type="transmembrane region" description="Helical" evidence="6">
    <location>
        <begin position="46"/>
        <end position="65"/>
    </location>
</feature>
<protein>
    <submittedName>
        <fullName evidence="7">DUF423 domain-containing protein</fullName>
    </submittedName>
</protein>
<evidence type="ECO:0000313" key="7">
    <source>
        <dbReference type="EMBL" id="TXF91684.1"/>
    </source>
</evidence>
<dbReference type="PANTHER" id="PTHR43461">
    <property type="entry name" value="TRANSMEMBRANE PROTEIN 256"/>
    <property type="match status" value="1"/>
</dbReference>
<feature type="transmembrane region" description="Helical" evidence="6">
    <location>
        <begin position="96"/>
        <end position="123"/>
    </location>
</feature>
<keyword evidence="4 6" id="KW-1133">Transmembrane helix</keyword>
<feature type="transmembrane region" description="Helical" evidence="6">
    <location>
        <begin position="72"/>
        <end position="90"/>
    </location>
</feature>
<evidence type="ECO:0000313" key="8">
    <source>
        <dbReference type="Proteomes" id="UP000321907"/>
    </source>
</evidence>
<comment type="caution">
    <text evidence="7">The sequence shown here is derived from an EMBL/GenBank/DDBJ whole genome shotgun (WGS) entry which is preliminary data.</text>
</comment>
<sequence length="133" mass="14191">MKNLLRLTALLGALAVAIGAFGAHGLKEMVSAEYLETFRTGVTYQFYHVLAMGGAIALSALPGISHHRLRQAVWCWAVGILLFSGSLYLLSLREVISIPVAVLGPITPLGGLFFIVGWVLLLLAPSRNFGADA</sequence>
<comment type="similarity">
    <text evidence="2">Belongs to the UPF0382 family.</text>
</comment>
<evidence type="ECO:0000256" key="5">
    <source>
        <dbReference type="ARBA" id="ARBA00023136"/>
    </source>
</evidence>
<dbReference type="InterPro" id="IPR006696">
    <property type="entry name" value="DUF423"/>
</dbReference>
<gene>
    <name evidence="7" type="ORF">FUA23_00430</name>
</gene>
<keyword evidence="3 6" id="KW-0812">Transmembrane</keyword>
<reference evidence="7 8" key="1">
    <citation type="submission" date="2019-08" db="EMBL/GenBank/DDBJ databases">
        <title>Lewinella sp. strain SSH13 Genome sequencing and assembly.</title>
        <authorList>
            <person name="Kim I."/>
        </authorList>
    </citation>
    <scope>NUCLEOTIDE SEQUENCE [LARGE SCALE GENOMIC DNA]</scope>
    <source>
        <strain evidence="7 8">SSH13</strain>
    </source>
</reference>
<evidence type="ECO:0000256" key="6">
    <source>
        <dbReference type="SAM" id="Phobius"/>
    </source>
</evidence>
<dbReference type="Pfam" id="PF04241">
    <property type="entry name" value="DUF423"/>
    <property type="match status" value="1"/>
</dbReference>
<evidence type="ECO:0000256" key="1">
    <source>
        <dbReference type="ARBA" id="ARBA00004141"/>
    </source>
</evidence>
<dbReference type="AlphaFoldDB" id="A0A5C7FU51"/>
<dbReference type="EMBL" id="VOXD01000001">
    <property type="protein sequence ID" value="TXF91684.1"/>
    <property type="molecule type" value="Genomic_DNA"/>
</dbReference>
<proteinExistence type="inferred from homology"/>
<evidence type="ECO:0000256" key="3">
    <source>
        <dbReference type="ARBA" id="ARBA00022692"/>
    </source>
</evidence>
<comment type="subcellular location">
    <subcellularLocation>
        <location evidence="1">Membrane</location>
        <topology evidence="1">Multi-pass membrane protein</topology>
    </subcellularLocation>
</comment>
<dbReference type="GO" id="GO:0005886">
    <property type="term" value="C:plasma membrane"/>
    <property type="evidence" value="ECO:0007669"/>
    <property type="project" value="TreeGrafter"/>
</dbReference>
<dbReference type="PANTHER" id="PTHR43461:SF1">
    <property type="entry name" value="TRANSMEMBRANE PROTEIN 256"/>
    <property type="match status" value="1"/>
</dbReference>
<keyword evidence="5 6" id="KW-0472">Membrane</keyword>
<organism evidence="7 8">
    <name type="scientific">Neolewinella aurantiaca</name>
    <dbReference type="NCBI Taxonomy" id="2602767"/>
    <lineage>
        <taxon>Bacteria</taxon>
        <taxon>Pseudomonadati</taxon>
        <taxon>Bacteroidota</taxon>
        <taxon>Saprospiria</taxon>
        <taxon>Saprospirales</taxon>
        <taxon>Lewinellaceae</taxon>
        <taxon>Neolewinella</taxon>
    </lineage>
</organism>
<accession>A0A5C7FU51</accession>
<keyword evidence="8" id="KW-1185">Reference proteome</keyword>
<evidence type="ECO:0000256" key="4">
    <source>
        <dbReference type="ARBA" id="ARBA00022989"/>
    </source>
</evidence>
<evidence type="ECO:0000256" key="2">
    <source>
        <dbReference type="ARBA" id="ARBA00009694"/>
    </source>
</evidence>
<dbReference type="OrthoDB" id="9802121at2"/>
<dbReference type="Proteomes" id="UP000321907">
    <property type="component" value="Unassembled WGS sequence"/>
</dbReference>
<dbReference type="RefSeq" id="WP_147928725.1">
    <property type="nucleotide sequence ID" value="NZ_VOXD01000001.1"/>
</dbReference>